<dbReference type="GeneID" id="60587778"/>
<dbReference type="AlphaFoldDB" id="A0A7T3G0A6"/>
<keyword evidence="1" id="KW-0676">Redox-active center</keyword>
<dbReference type="KEGG" id="hlt:I7X12_04755"/>
<dbReference type="OrthoDB" id="33017at2157"/>
<dbReference type="InterPro" id="IPR036249">
    <property type="entry name" value="Thioredoxin-like_sf"/>
</dbReference>
<dbReference type="Proteomes" id="UP000595001">
    <property type="component" value="Chromosome"/>
</dbReference>
<dbReference type="Gene3D" id="3.40.30.10">
    <property type="entry name" value="Glutaredoxin"/>
    <property type="match status" value="1"/>
</dbReference>
<dbReference type="EMBL" id="CP065856">
    <property type="protein sequence ID" value="QPV63946.1"/>
    <property type="molecule type" value="Genomic_DNA"/>
</dbReference>
<reference evidence="2 3" key="1">
    <citation type="submission" date="2020-12" db="EMBL/GenBank/DDBJ databases">
        <title>Halosimplex halophilum sp. nov. and Halosimplex salinum sp. nov., two new members of the genus Halosimplex.</title>
        <authorList>
            <person name="Cui H.L."/>
        </authorList>
    </citation>
    <scope>NUCLEOTIDE SEQUENCE [LARGE SCALE GENOMIC DNA]</scope>
    <source>
        <strain evidence="2 3">YGH94</strain>
    </source>
</reference>
<gene>
    <name evidence="2" type="ORF">I7X12_04755</name>
</gene>
<evidence type="ECO:0000256" key="1">
    <source>
        <dbReference type="ARBA" id="ARBA00023284"/>
    </source>
</evidence>
<accession>A0A7T3G0A6</accession>
<dbReference type="Pfam" id="PF10262">
    <property type="entry name" value="Rdx"/>
    <property type="match status" value="1"/>
</dbReference>
<name>A0A7T3G0A6_9EURY</name>
<proteinExistence type="predicted"/>
<dbReference type="InterPro" id="IPR011893">
    <property type="entry name" value="Selenoprotein_Rdx-typ"/>
</dbReference>
<protein>
    <submittedName>
        <fullName evidence="2">Rdx family protein</fullName>
    </submittedName>
</protein>
<dbReference type="SUPFAM" id="SSF52833">
    <property type="entry name" value="Thioredoxin-like"/>
    <property type="match status" value="1"/>
</dbReference>
<evidence type="ECO:0000313" key="2">
    <source>
        <dbReference type="EMBL" id="QPV63946.1"/>
    </source>
</evidence>
<keyword evidence="3" id="KW-1185">Reference proteome</keyword>
<evidence type="ECO:0000313" key="3">
    <source>
        <dbReference type="Proteomes" id="UP000595001"/>
    </source>
</evidence>
<sequence length="76" mass="8642">MTTVTLTYCVPCGFRERALDTQEAILTSLEAQIDRFELVMGDHGVFRVEAGDEVVYDKERDTFDIDAVVRDVRAEL</sequence>
<dbReference type="RefSeq" id="WP_198062722.1">
    <property type="nucleotide sequence ID" value="NZ_CP065856.1"/>
</dbReference>
<organism evidence="2 3">
    <name type="scientific">Halosimplex litoreum</name>
    <dbReference type="NCBI Taxonomy" id="1198301"/>
    <lineage>
        <taxon>Archaea</taxon>
        <taxon>Methanobacteriati</taxon>
        <taxon>Methanobacteriota</taxon>
        <taxon>Stenosarchaea group</taxon>
        <taxon>Halobacteria</taxon>
        <taxon>Halobacteriales</taxon>
        <taxon>Haloarculaceae</taxon>
        <taxon>Halosimplex</taxon>
    </lineage>
</organism>